<sequence length="48" mass="5768">AKQIINLLLLNNFYPVMSYRYELKKKATNYYIRFGHSLWFANQLPTQG</sequence>
<organism evidence="1 2">
    <name type="scientific">Heterotrigona itama</name>
    <dbReference type="NCBI Taxonomy" id="395501"/>
    <lineage>
        <taxon>Eukaryota</taxon>
        <taxon>Metazoa</taxon>
        <taxon>Ecdysozoa</taxon>
        <taxon>Arthropoda</taxon>
        <taxon>Hexapoda</taxon>
        <taxon>Insecta</taxon>
        <taxon>Pterygota</taxon>
        <taxon>Neoptera</taxon>
        <taxon>Endopterygota</taxon>
        <taxon>Hymenoptera</taxon>
        <taxon>Apocrita</taxon>
        <taxon>Aculeata</taxon>
        <taxon>Apoidea</taxon>
        <taxon>Anthophila</taxon>
        <taxon>Apidae</taxon>
        <taxon>Heterotrigona</taxon>
    </lineage>
</organism>
<feature type="non-terminal residue" evidence="1">
    <location>
        <position position="1"/>
    </location>
</feature>
<name>A0A6V7GXW3_9HYME</name>
<protein>
    <submittedName>
        <fullName evidence="1">Uncharacterized protein</fullName>
    </submittedName>
</protein>
<dbReference type="OrthoDB" id="10371882at2759"/>
<evidence type="ECO:0000313" key="1">
    <source>
        <dbReference type="EMBL" id="CAD1469986.1"/>
    </source>
</evidence>
<reference evidence="1" key="1">
    <citation type="submission" date="2020-07" db="EMBL/GenBank/DDBJ databases">
        <authorList>
            <person name="Nazaruddin N."/>
        </authorList>
    </citation>
    <scope>NUCLEOTIDE SEQUENCE</scope>
</reference>
<comment type="caution">
    <text evidence="1">The sequence shown here is derived from an EMBL/GenBank/DDBJ whole genome shotgun (WGS) entry which is preliminary data.</text>
</comment>
<keyword evidence="2" id="KW-1185">Reference proteome</keyword>
<dbReference type="EMBL" id="CAJDYZ010003264">
    <property type="protein sequence ID" value="CAD1469986.1"/>
    <property type="molecule type" value="Genomic_DNA"/>
</dbReference>
<dbReference type="AlphaFoldDB" id="A0A6V7GXW3"/>
<dbReference type="Proteomes" id="UP000752696">
    <property type="component" value="Unassembled WGS sequence"/>
</dbReference>
<proteinExistence type="predicted"/>
<gene>
    <name evidence="1" type="ORF">MHI_LOCUS171327</name>
</gene>
<evidence type="ECO:0000313" key="2">
    <source>
        <dbReference type="Proteomes" id="UP000752696"/>
    </source>
</evidence>
<accession>A0A6V7GXW3</accession>
<feature type="non-terminal residue" evidence="1">
    <location>
        <position position="48"/>
    </location>
</feature>